<gene>
    <name evidence="2" type="ORF">EC957_007989</name>
</gene>
<dbReference type="Proteomes" id="UP000723463">
    <property type="component" value="Unassembled WGS sequence"/>
</dbReference>
<name>A0A9P6EXC8_9FUNG</name>
<comment type="caution">
    <text evidence="2">The sequence shown here is derived from an EMBL/GenBank/DDBJ whole genome shotgun (WGS) entry which is preliminary data.</text>
</comment>
<evidence type="ECO:0000313" key="3">
    <source>
        <dbReference type="Proteomes" id="UP000723463"/>
    </source>
</evidence>
<proteinExistence type="predicted"/>
<reference evidence="2" key="1">
    <citation type="journal article" date="2020" name="Fungal Divers.">
        <title>Resolving the Mortierellaceae phylogeny through synthesis of multi-gene phylogenetics and phylogenomics.</title>
        <authorList>
            <person name="Vandepol N."/>
            <person name="Liber J."/>
            <person name="Desiro A."/>
            <person name="Na H."/>
            <person name="Kennedy M."/>
            <person name="Barry K."/>
            <person name="Grigoriev I.V."/>
            <person name="Miller A.N."/>
            <person name="O'Donnell K."/>
            <person name="Stajich J.E."/>
            <person name="Bonito G."/>
        </authorList>
    </citation>
    <scope>NUCLEOTIDE SEQUENCE</scope>
    <source>
        <strain evidence="2">NRRL 2591</strain>
    </source>
</reference>
<evidence type="ECO:0000313" key="2">
    <source>
        <dbReference type="EMBL" id="KAF9537539.1"/>
    </source>
</evidence>
<evidence type="ECO:0000256" key="1">
    <source>
        <dbReference type="SAM" id="MobiDB-lite"/>
    </source>
</evidence>
<feature type="region of interest" description="Disordered" evidence="1">
    <location>
        <begin position="221"/>
        <end position="250"/>
    </location>
</feature>
<organism evidence="2 3">
    <name type="scientific">Mortierella hygrophila</name>
    <dbReference type="NCBI Taxonomy" id="979708"/>
    <lineage>
        <taxon>Eukaryota</taxon>
        <taxon>Fungi</taxon>
        <taxon>Fungi incertae sedis</taxon>
        <taxon>Mucoromycota</taxon>
        <taxon>Mortierellomycotina</taxon>
        <taxon>Mortierellomycetes</taxon>
        <taxon>Mortierellales</taxon>
        <taxon>Mortierellaceae</taxon>
        <taxon>Mortierella</taxon>
    </lineage>
</organism>
<protein>
    <submittedName>
        <fullName evidence="2">Uncharacterized protein</fullName>
    </submittedName>
</protein>
<sequence>MPKKSSSSKMPTRKRVFSLYSPTTRKVLSIAEFLDAKGLCLVPELKYKDEDLTKLLDSLKTTKMRKLATVLDDVIESILNQHHGDNKPSESDALLIWGSILKDGRPKGTSLPSTSGVKVQLRKNIKIARSVMVELSKFGLDCPLSSQSMNIFIENTALHLKNLQDEEEGDEEEAEESENEGGLDEVIEIIDWNDIVLHTPTKSRTARTMVGVLKPNNHRFQRRLQEAKVERDEDDDEDDDEEYKDSEEKY</sequence>
<dbReference type="EMBL" id="JAAAXW010000389">
    <property type="protein sequence ID" value="KAF9537539.1"/>
    <property type="molecule type" value="Genomic_DNA"/>
</dbReference>
<feature type="compositionally biased region" description="Acidic residues" evidence="1">
    <location>
        <begin position="165"/>
        <end position="183"/>
    </location>
</feature>
<feature type="region of interest" description="Disordered" evidence="1">
    <location>
        <begin position="164"/>
        <end position="183"/>
    </location>
</feature>
<keyword evidence="3" id="KW-1185">Reference proteome</keyword>
<accession>A0A9P6EXC8</accession>
<feature type="compositionally biased region" description="Acidic residues" evidence="1">
    <location>
        <begin position="232"/>
        <end position="250"/>
    </location>
</feature>
<dbReference type="AlphaFoldDB" id="A0A9P6EXC8"/>